<keyword evidence="2 4" id="KW-0378">Hydrolase</keyword>
<comment type="similarity">
    <text evidence="1">Belongs to the thioesterase PaaI family.</text>
</comment>
<organism evidence="4 5">
    <name type="scientific">Asprobacillus argus</name>
    <dbReference type="NCBI Taxonomy" id="3076534"/>
    <lineage>
        <taxon>Bacteria</taxon>
        <taxon>Pseudomonadati</taxon>
        <taxon>Bacteroidota</taxon>
        <taxon>Flavobacteriia</taxon>
        <taxon>Flavobacteriales</taxon>
        <taxon>Flavobacteriaceae</taxon>
        <taxon>Asprobacillus</taxon>
    </lineage>
</organism>
<comment type="caution">
    <text evidence="4">The sequence shown here is derived from an EMBL/GenBank/DDBJ whole genome shotgun (WGS) entry which is preliminary data.</text>
</comment>
<evidence type="ECO:0000256" key="1">
    <source>
        <dbReference type="ARBA" id="ARBA00008324"/>
    </source>
</evidence>
<dbReference type="SUPFAM" id="SSF54637">
    <property type="entry name" value="Thioesterase/thiol ester dehydrase-isomerase"/>
    <property type="match status" value="1"/>
</dbReference>
<dbReference type="PANTHER" id="PTHR21660">
    <property type="entry name" value="THIOESTERASE SUPERFAMILY MEMBER-RELATED"/>
    <property type="match status" value="1"/>
</dbReference>
<dbReference type="NCBIfam" id="TIGR00369">
    <property type="entry name" value="unchar_dom_1"/>
    <property type="match status" value="1"/>
</dbReference>
<dbReference type="PANTHER" id="PTHR21660:SF1">
    <property type="entry name" value="ACYL-COENZYME A THIOESTERASE 13"/>
    <property type="match status" value="1"/>
</dbReference>
<sequence>MKTLGAKIIAIETGMVKISCERNEGLTQQHGFFHAGVITSIADVACGYAAMTTMPEGAEVLSVEFKTNLMRPADAEKIIATGKVIKSGKNLVFCEATITDDQEEQLFATLQGTMFCIQPNKKE</sequence>
<evidence type="ECO:0000313" key="5">
    <source>
        <dbReference type="Proteomes" id="UP001257277"/>
    </source>
</evidence>
<dbReference type="EMBL" id="JAVTTO010000004">
    <property type="protein sequence ID" value="MDT7832816.1"/>
    <property type="molecule type" value="Genomic_DNA"/>
</dbReference>
<gene>
    <name evidence="4" type="ORF">RQM59_10530</name>
</gene>
<feature type="domain" description="Thioesterase" evidence="3">
    <location>
        <begin position="30"/>
        <end position="105"/>
    </location>
</feature>
<evidence type="ECO:0000259" key="3">
    <source>
        <dbReference type="Pfam" id="PF03061"/>
    </source>
</evidence>
<dbReference type="InterPro" id="IPR003736">
    <property type="entry name" value="PAAI_dom"/>
</dbReference>
<dbReference type="Proteomes" id="UP001257277">
    <property type="component" value="Unassembled WGS sequence"/>
</dbReference>
<reference evidence="4 5" key="1">
    <citation type="submission" date="2023-09" db="EMBL/GenBank/DDBJ databases">
        <title>Novel taxa isolated from Blanes Bay.</title>
        <authorList>
            <person name="Rey-Velasco X."/>
            <person name="Lucena T."/>
        </authorList>
    </citation>
    <scope>NUCLEOTIDE SEQUENCE [LARGE SCALE GENOMIC DNA]</scope>
    <source>
        <strain evidence="4 5">S356</strain>
    </source>
</reference>
<evidence type="ECO:0000256" key="2">
    <source>
        <dbReference type="ARBA" id="ARBA00022801"/>
    </source>
</evidence>
<dbReference type="InterPro" id="IPR029069">
    <property type="entry name" value="HotDog_dom_sf"/>
</dbReference>
<dbReference type="Gene3D" id="3.10.129.10">
    <property type="entry name" value="Hotdog Thioesterase"/>
    <property type="match status" value="1"/>
</dbReference>
<dbReference type="EC" id="3.1.2.-" evidence="4"/>
<keyword evidence="5" id="KW-1185">Reference proteome</keyword>
<dbReference type="InterPro" id="IPR039298">
    <property type="entry name" value="ACOT13"/>
</dbReference>
<protein>
    <submittedName>
        <fullName evidence="4">PaaI family thioesterase</fullName>
        <ecNumber evidence="4">3.1.2.-</ecNumber>
    </submittedName>
</protein>
<name>A0ABU3LHM8_9FLAO</name>
<dbReference type="RefSeq" id="WP_349242069.1">
    <property type="nucleotide sequence ID" value="NZ_JAVTTO010000004.1"/>
</dbReference>
<dbReference type="GO" id="GO:0016787">
    <property type="term" value="F:hydrolase activity"/>
    <property type="evidence" value="ECO:0007669"/>
    <property type="project" value="UniProtKB-KW"/>
</dbReference>
<evidence type="ECO:0000313" key="4">
    <source>
        <dbReference type="EMBL" id="MDT7832816.1"/>
    </source>
</evidence>
<dbReference type="Pfam" id="PF03061">
    <property type="entry name" value="4HBT"/>
    <property type="match status" value="1"/>
</dbReference>
<dbReference type="InterPro" id="IPR006683">
    <property type="entry name" value="Thioestr_dom"/>
</dbReference>
<dbReference type="CDD" id="cd03443">
    <property type="entry name" value="PaaI_thioesterase"/>
    <property type="match status" value="1"/>
</dbReference>
<accession>A0ABU3LHM8</accession>
<proteinExistence type="inferred from homology"/>